<dbReference type="Pfam" id="PF00753">
    <property type="entry name" value="Lactamase_B"/>
    <property type="match status" value="1"/>
</dbReference>
<protein>
    <submittedName>
        <fullName evidence="3">Beta-lactamase</fullName>
        <ecNumber evidence="3">3.5.2.6</ecNumber>
    </submittedName>
</protein>
<evidence type="ECO:0000313" key="3">
    <source>
        <dbReference type="EMBL" id="KAF0674706.1"/>
    </source>
</evidence>
<sequence>MFEAVLALCLAASPETCRDALLPGYEAMERAICEARLAANPPDRPAGASAAARPRCVRAGPALSLDEIAPGVFVHVGQIAEPSAANGADISNIGVVIGTEAIAVIDAGGAAWIAEALWRAIRKRSALPLHYVILTHMHPDHVMGADVLRRAGAGIVGHARLSRALADRRANYFESLSALIGARQLLGSGDGIGANGPEIPIEAGETVRLALGGRTLGVRAWPNAHTGTDVSVHLEEEGLFFAGDLLFETHVPALDGSLTGWQRTLEALGAPPDTPPALPERAVPGHGPAVLPWPEGGEALVRYLDVLASDTRKALAEGQSLGAAVPGIAVSQAPFWELFDAYNPRNATVAYTELEWE</sequence>
<dbReference type="InterPro" id="IPR050855">
    <property type="entry name" value="NDM-1-like"/>
</dbReference>
<dbReference type="GO" id="GO:0017001">
    <property type="term" value="P:antibiotic catabolic process"/>
    <property type="evidence" value="ECO:0007669"/>
    <property type="project" value="UniProtKB-ARBA"/>
</dbReference>
<dbReference type="InterPro" id="IPR030829">
    <property type="entry name" value="SoxH-rel_PQQ_2"/>
</dbReference>
<evidence type="ECO:0000256" key="1">
    <source>
        <dbReference type="ARBA" id="ARBA00005250"/>
    </source>
</evidence>
<dbReference type="SUPFAM" id="SSF56281">
    <property type="entry name" value="Metallo-hydrolase/oxidoreductase"/>
    <property type="match status" value="1"/>
</dbReference>
<dbReference type="CDD" id="cd16282">
    <property type="entry name" value="metallo-hydrolase-like_MBL-fold"/>
    <property type="match status" value="1"/>
</dbReference>
<gene>
    <name evidence="3" type="ORF">PMES_03089</name>
</gene>
<dbReference type="EC" id="3.5.2.6" evidence="3"/>
<dbReference type="NCBIfam" id="TIGR04559">
    <property type="entry name" value="SoxH_rel_PQQ_2"/>
    <property type="match status" value="1"/>
</dbReference>
<dbReference type="RefSeq" id="WP_159966589.1">
    <property type="nucleotide sequence ID" value="NZ_APKE01000036.1"/>
</dbReference>
<feature type="domain" description="Metallo-beta-lactamase" evidence="2">
    <location>
        <begin position="90"/>
        <end position="286"/>
    </location>
</feature>
<evidence type="ECO:0000259" key="2">
    <source>
        <dbReference type="SMART" id="SM00849"/>
    </source>
</evidence>
<proteinExistence type="inferred from homology"/>
<dbReference type="AlphaFoldDB" id="A0A921NNA5"/>
<dbReference type="EMBL" id="APKE01000036">
    <property type="protein sequence ID" value="KAF0674706.1"/>
    <property type="molecule type" value="Genomic_DNA"/>
</dbReference>
<name>A0A921NNA5_9RHOB</name>
<keyword evidence="4" id="KW-1185">Reference proteome</keyword>
<dbReference type="PANTHER" id="PTHR42951">
    <property type="entry name" value="METALLO-BETA-LACTAMASE DOMAIN-CONTAINING"/>
    <property type="match status" value="1"/>
</dbReference>
<dbReference type="OrthoDB" id="420651at2"/>
<comment type="similarity">
    <text evidence="1">Belongs to the metallo-beta-lactamase superfamily. Class-B beta-lactamase family.</text>
</comment>
<dbReference type="PANTHER" id="PTHR42951:SF4">
    <property type="entry name" value="ACYL-COENZYME A THIOESTERASE MBLAC2"/>
    <property type="match status" value="1"/>
</dbReference>
<dbReference type="Proteomes" id="UP000698242">
    <property type="component" value="Unassembled WGS sequence"/>
</dbReference>
<dbReference type="InterPro" id="IPR036866">
    <property type="entry name" value="RibonucZ/Hydroxyglut_hydro"/>
</dbReference>
<dbReference type="InterPro" id="IPR001279">
    <property type="entry name" value="Metallo-B-lactamas"/>
</dbReference>
<evidence type="ECO:0000313" key="4">
    <source>
        <dbReference type="Proteomes" id="UP000698242"/>
    </source>
</evidence>
<organism evidence="3 4">
    <name type="scientific">Profundibacterium mesophilum KAUST100406-0324</name>
    <dbReference type="NCBI Taxonomy" id="1037889"/>
    <lineage>
        <taxon>Bacteria</taxon>
        <taxon>Pseudomonadati</taxon>
        <taxon>Pseudomonadota</taxon>
        <taxon>Alphaproteobacteria</taxon>
        <taxon>Rhodobacterales</taxon>
        <taxon>Roseobacteraceae</taxon>
        <taxon>Profundibacterium</taxon>
    </lineage>
</organism>
<reference evidence="3" key="1">
    <citation type="submission" date="2013-03" db="EMBL/GenBank/DDBJ databases">
        <title>Genome Sequence of the Profundibacterium mesophilum strain KAUST100406-0324T from Red Sea, a novel genus in the family Rhodobacteraceae.</title>
        <authorList>
            <person name="Essack M."/>
            <person name="Alam I."/>
            <person name="Lafi F."/>
            <person name="Alawi W."/>
            <person name="Kamanu F."/>
            <person name="Al-Suwailem A."/>
            <person name="Lee O.O."/>
            <person name="Xu Y."/>
            <person name="Bajic V."/>
            <person name="Qian P.-Y."/>
            <person name="Archer J."/>
        </authorList>
    </citation>
    <scope>NUCLEOTIDE SEQUENCE</scope>
    <source>
        <strain evidence="3">KAUST100406-0324</strain>
    </source>
</reference>
<keyword evidence="3" id="KW-0378">Hydrolase</keyword>
<dbReference type="GO" id="GO:0008800">
    <property type="term" value="F:beta-lactamase activity"/>
    <property type="evidence" value="ECO:0007669"/>
    <property type="project" value="UniProtKB-EC"/>
</dbReference>
<dbReference type="Gene3D" id="3.60.15.10">
    <property type="entry name" value="Ribonuclease Z/Hydroxyacylglutathione hydrolase-like"/>
    <property type="match status" value="1"/>
</dbReference>
<accession>A0A921NNA5</accession>
<dbReference type="SMART" id="SM00849">
    <property type="entry name" value="Lactamase_B"/>
    <property type="match status" value="1"/>
</dbReference>
<comment type="caution">
    <text evidence="3">The sequence shown here is derived from an EMBL/GenBank/DDBJ whole genome shotgun (WGS) entry which is preliminary data.</text>
</comment>